<evidence type="ECO:0000313" key="2">
    <source>
        <dbReference type="Proteomes" id="UP000017800"/>
    </source>
</evidence>
<keyword evidence="2" id="KW-1185">Reference proteome</keyword>
<accession>V5FE62</accession>
<name>V5FE62_9VIBR</name>
<dbReference type="EMBL" id="BAUJ01000030">
    <property type="protein sequence ID" value="GAD89938.1"/>
    <property type="molecule type" value="Genomic_DNA"/>
</dbReference>
<dbReference type="AlphaFoldDB" id="V5FE62"/>
<proteinExistence type="predicted"/>
<evidence type="ECO:0000313" key="1">
    <source>
        <dbReference type="EMBL" id="GAD89938.1"/>
    </source>
</evidence>
<gene>
    <name evidence="1" type="ORF">VHA01S_030_00130</name>
</gene>
<dbReference type="Proteomes" id="UP000017800">
    <property type="component" value="Unassembled WGS sequence"/>
</dbReference>
<comment type="caution">
    <text evidence="1">The sequence shown here is derived from an EMBL/GenBank/DDBJ whole genome shotgun (WGS) entry which is preliminary data.</text>
</comment>
<evidence type="ECO:0008006" key="3">
    <source>
        <dbReference type="Google" id="ProtNLM"/>
    </source>
</evidence>
<dbReference type="RefSeq" id="WP_023404292.1">
    <property type="nucleotide sequence ID" value="NZ_BAUJ01000030.1"/>
</dbReference>
<reference evidence="1 2" key="2">
    <citation type="submission" date="2013-11" db="EMBL/GenBank/DDBJ databases">
        <title>Whole genome shotgun sequence of Vibrio halioticoli NBRC 102217.</title>
        <authorList>
            <person name="Isaki S."/>
            <person name="Kimura A."/>
            <person name="Ohji S."/>
            <person name="Hosoyama A."/>
            <person name="Fujita N."/>
            <person name="Hashimoto M."/>
            <person name="Hosoyama Y."/>
            <person name="Yamazoe A."/>
        </authorList>
    </citation>
    <scope>NUCLEOTIDE SEQUENCE [LARGE SCALE GENOMIC DNA]</scope>
    <source>
        <strain evidence="1 2">NBRC 102217</strain>
    </source>
</reference>
<reference evidence="1 2" key="1">
    <citation type="submission" date="2013-10" db="EMBL/GenBank/DDBJ databases">
        <authorList>
            <person name="Ichikawa N."/>
            <person name="Kimura A."/>
            <person name="Ohji S."/>
            <person name="Hosoyama A."/>
            <person name="Fujita N."/>
        </authorList>
    </citation>
    <scope>NUCLEOTIDE SEQUENCE [LARGE SCALE GENOMIC DNA]</scope>
    <source>
        <strain evidence="1 2">NBRC 102217</strain>
    </source>
</reference>
<protein>
    <recommendedName>
        <fullName evidence="3">WGR domain-containing protein</fullName>
    </recommendedName>
</protein>
<organism evidence="1 2">
    <name type="scientific">Vibrio halioticoli NBRC 102217</name>
    <dbReference type="NCBI Taxonomy" id="1219072"/>
    <lineage>
        <taxon>Bacteria</taxon>
        <taxon>Pseudomonadati</taxon>
        <taxon>Pseudomonadota</taxon>
        <taxon>Gammaproteobacteria</taxon>
        <taxon>Vibrionales</taxon>
        <taxon>Vibrionaceae</taxon>
        <taxon>Vibrio</taxon>
    </lineage>
</organism>
<sequence length="70" mass="8612">MIIAYRKDTRYYALSLERDMFNWCVCKSYGGTYGRAEHRRKKPFDDFSSAFDYFESEHERRLKRGYHIIE</sequence>